<accession>A0A9X2BYT7</accession>
<dbReference type="RefSeq" id="WP_275680597.1">
    <property type="nucleotide sequence ID" value="NZ_JAJLJH010000001.1"/>
</dbReference>
<evidence type="ECO:0000313" key="3">
    <source>
        <dbReference type="EMBL" id="MCK9684571.1"/>
    </source>
</evidence>
<dbReference type="NCBIfam" id="NF038126">
    <property type="entry name" value="PEP_CTERM_FxDxF"/>
    <property type="match status" value="1"/>
</dbReference>
<sequence length="193" mass="20126">MTSFKKLALATAFAAFAVTGAQAAEEDTLFLLSPTTEGTAGISTETYLIDSLGKDIGGLVSTRTSGDTFYDDYLLEINDAQSVSFYVSSNTVKVGRAFVPGIKSFSGFVLTDLTGATHFNPLDSEVDAGFLSGDWMLGSGTYDLEITGTLGANGGGYSGELDTAPVPEPTGWALMMAGLGAMGMLARRRQNQG</sequence>
<name>A0A9X2BYT7_9BURK</name>
<dbReference type="EMBL" id="JAJLJH010000001">
    <property type="protein sequence ID" value="MCK9684571.1"/>
    <property type="molecule type" value="Genomic_DNA"/>
</dbReference>
<organism evidence="3 4">
    <name type="scientific">Scleromatobacter humisilvae</name>
    <dbReference type="NCBI Taxonomy" id="2897159"/>
    <lineage>
        <taxon>Bacteria</taxon>
        <taxon>Pseudomonadati</taxon>
        <taxon>Pseudomonadota</taxon>
        <taxon>Betaproteobacteria</taxon>
        <taxon>Burkholderiales</taxon>
        <taxon>Sphaerotilaceae</taxon>
        <taxon>Scleromatobacter</taxon>
    </lineage>
</organism>
<dbReference type="InterPro" id="IPR013424">
    <property type="entry name" value="Ice-binding_C"/>
</dbReference>
<comment type="caution">
    <text evidence="3">The sequence shown here is derived from an EMBL/GenBank/DDBJ whole genome shotgun (WGS) entry which is preliminary data.</text>
</comment>
<dbReference type="Pfam" id="PF07589">
    <property type="entry name" value="PEP-CTERM"/>
    <property type="match status" value="1"/>
</dbReference>
<proteinExistence type="predicted"/>
<dbReference type="Proteomes" id="UP001139353">
    <property type="component" value="Unassembled WGS sequence"/>
</dbReference>
<feature type="domain" description="Ice-binding protein C-terminal" evidence="2">
    <location>
        <begin position="165"/>
        <end position="189"/>
    </location>
</feature>
<reference evidence="3" key="1">
    <citation type="submission" date="2021-11" db="EMBL/GenBank/DDBJ databases">
        <title>BS-T2-15 a new species belonging to the Comamonadaceae family isolated from the soil of a French oak forest.</title>
        <authorList>
            <person name="Mieszkin S."/>
            <person name="Alain K."/>
        </authorList>
    </citation>
    <scope>NUCLEOTIDE SEQUENCE</scope>
    <source>
        <strain evidence="3">BS-T2-15</strain>
    </source>
</reference>
<gene>
    <name evidence="3" type="ORF">LPC04_02495</name>
</gene>
<evidence type="ECO:0000256" key="1">
    <source>
        <dbReference type="SAM" id="SignalP"/>
    </source>
</evidence>
<evidence type="ECO:0000313" key="4">
    <source>
        <dbReference type="Proteomes" id="UP001139353"/>
    </source>
</evidence>
<keyword evidence="1" id="KW-0732">Signal</keyword>
<keyword evidence="4" id="KW-1185">Reference proteome</keyword>
<dbReference type="NCBIfam" id="TIGR02595">
    <property type="entry name" value="PEP_CTERM"/>
    <property type="match status" value="1"/>
</dbReference>
<dbReference type="AlphaFoldDB" id="A0A9X2BYT7"/>
<feature type="signal peptide" evidence="1">
    <location>
        <begin position="1"/>
        <end position="23"/>
    </location>
</feature>
<evidence type="ECO:0000259" key="2">
    <source>
        <dbReference type="Pfam" id="PF07589"/>
    </source>
</evidence>
<protein>
    <submittedName>
        <fullName evidence="3">FxDxF family PEP-CTERM protein</fullName>
    </submittedName>
</protein>
<feature type="chain" id="PRO_5040991574" evidence="1">
    <location>
        <begin position="24"/>
        <end position="193"/>
    </location>
</feature>